<protein>
    <submittedName>
        <fullName evidence="1">Uncharacterized protein</fullName>
    </submittedName>
</protein>
<dbReference type="EMBL" id="CAJGYO010000007">
    <property type="protein sequence ID" value="CAD6243030.1"/>
    <property type="molecule type" value="Genomic_DNA"/>
</dbReference>
<accession>A0A811PHI6</accession>
<name>A0A811PHI6_9POAL</name>
<organism evidence="1 2">
    <name type="scientific">Miscanthus lutarioriparius</name>
    <dbReference type="NCBI Taxonomy" id="422564"/>
    <lineage>
        <taxon>Eukaryota</taxon>
        <taxon>Viridiplantae</taxon>
        <taxon>Streptophyta</taxon>
        <taxon>Embryophyta</taxon>
        <taxon>Tracheophyta</taxon>
        <taxon>Spermatophyta</taxon>
        <taxon>Magnoliopsida</taxon>
        <taxon>Liliopsida</taxon>
        <taxon>Poales</taxon>
        <taxon>Poaceae</taxon>
        <taxon>PACMAD clade</taxon>
        <taxon>Panicoideae</taxon>
        <taxon>Andropogonodae</taxon>
        <taxon>Andropogoneae</taxon>
        <taxon>Saccharinae</taxon>
        <taxon>Miscanthus</taxon>
    </lineage>
</organism>
<sequence length="115" mass="12186">MEEPEKQSVSVPGSSGGIMIECGTNQPIEKVLAAEDALSAAFASQLTMMAQSSVNSLVATIFIVFASINGCTSMPHAPYASTMFGKTLAAVAAKKYKSLYENIENSYPTVLASRW</sequence>
<reference evidence="1" key="1">
    <citation type="submission" date="2020-10" db="EMBL/GenBank/DDBJ databases">
        <authorList>
            <person name="Han B."/>
            <person name="Lu T."/>
            <person name="Zhao Q."/>
            <person name="Huang X."/>
            <person name="Zhao Y."/>
        </authorList>
    </citation>
    <scope>NUCLEOTIDE SEQUENCE</scope>
</reference>
<dbReference type="Proteomes" id="UP000604825">
    <property type="component" value="Unassembled WGS sequence"/>
</dbReference>
<comment type="caution">
    <text evidence="1">The sequence shown here is derived from an EMBL/GenBank/DDBJ whole genome shotgun (WGS) entry which is preliminary data.</text>
</comment>
<keyword evidence="2" id="KW-1185">Reference proteome</keyword>
<evidence type="ECO:0000313" key="2">
    <source>
        <dbReference type="Proteomes" id="UP000604825"/>
    </source>
</evidence>
<gene>
    <name evidence="1" type="ORF">NCGR_LOCUS28329</name>
</gene>
<evidence type="ECO:0000313" key="1">
    <source>
        <dbReference type="EMBL" id="CAD6243030.1"/>
    </source>
</evidence>
<dbReference type="AlphaFoldDB" id="A0A811PHI6"/>
<proteinExistence type="predicted"/>